<reference evidence="2" key="2">
    <citation type="submission" date="2020-08" db="EMBL/GenBank/DDBJ databases">
        <title>Draft Genome Sequence of Cumin Blight Pathogen Alternaria burnsii.</title>
        <authorList>
            <person name="Feng Z."/>
        </authorList>
    </citation>
    <scope>NUCLEOTIDE SEQUENCE</scope>
    <source>
        <strain evidence="2">CBS107.38</strain>
    </source>
</reference>
<dbReference type="EMBL" id="JAAABM010000013">
    <property type="protein sequence ID" value="KAF7673185.1"/>
    <property type="molecule type" value="Genomic_DNA"/>
</dbReference>
<dbReference type="RefSeq" id="XP_038783520.1">
    <property type="nucleotide sequence ID" value="XM_038933555.1"/>
</dbReference>
<organism evidence="2 3">
    <name type="scientific">Alternaria burnsii</name>
    <dbReference type="NCBI Taxonomy" id="1187904"/>
    <lineage>
        <taxon>Eukaryota</taxon>
        <taxon>Fungi</taxon>
        <taxon>Dikarya</taxon>
        <taxon>Ascomycota</taxon>
        <taxon>Pezizomycotina</taxon>
        <taxon>Dothideomycetes</taxon>
        <taxon>Pleosporomycetidae</taxon>
        <taxon>Pleosporales</taxon>
        <taxon>Pleosporineae</taxon>
        <taxon>Pleosporaceae</taxon>
        <taxon>Alternaria</taxon>
        <taxon>Alternaria sect. Alternaria</taxon>
    </lineage>
</organism>
<evidence type="ECO:0000313" key="2">
    <source>
        <dbReference type="EMBL" id="KAF7673185.1"/>
    </source>
</evidence>
<feature type="compositionally biased region" description="Polar residues" evidence="1">
    <location>
        <begin position="1"/>
        <end position="14"/>
    </location>
</feature>
<accession>A0A8H7EB37</accession>
<protein>
    <submittedName>
        <fullName evidence="2">Uncharacterized protein</fullName>
    </submittedName>
</protein>
<gene>
    <name evidence="2" type="ORF">GT037_008508</name>
</gene>
<feature type="region of interest" description="Disordered" evidence="1">
    <location>
        <begin position="1"/>
        <end position="32"/>
    </location>
</feature>
<keyword evidence="3" id="KW-1185">Reference proteome</keyword>
<sequence>MAENSPQSKKSQLSGDKPLTKHYDWADEDPDPLPVVREHITDRWDDIVGDKHDDLTDVLPYLREERIRTLRDSSPQEVSAESDNGLPEHGYLRIIDAMHRTFQRDHALHDDY</sequence>
<dbReference type="AlphaFoldDB" id="A0A8H7EB37"/>
<evidence type="ECO:0000313" key="3">
    <source>
        <dbReference type="Proteomes" id="UP000596902"/>
    </source>
</evidence>
<name>A0A8H7EB37_9PLEO</name>
<evidence type="ECO:0000256" key="1">
    <source>
        <dbReference type="SAM" id="MobiDB-lite"/>
    </source>
</evidence>
<proteinExistence type="predicted"/>
<comment type="caution">
    <text evidence="2">The sequence shown here is derived from an EMBL/GenBank/DDBJ whole genome shotgun (WGS) entry which is preliminary data.</text>
</comment>
<reference evidence="2" key="1">
    <citation type="submission" date="2020-01" db="EMBL/GenBank/DDBJ databases">
        <authorList>
            <person name="Feng Z.H.Z."/>
        </authorList>
    </citation>
    <scope>NUCLEOTIDE SEQUENCE</scope>
    <source>
        <strain evidence="2">CBS107.38</strain>
    </source>
</reference>
<dbReference type="GeneID" id="62206733"/>
<dbReference type="Proteomes" id="UP000596902">
    <property type="component" value="Unassembled WGS sequence"/>
</dbReference>